<evidence type="ECO:0000313" key="3">
    <source>
        <dbReference type="Proteomes" id="UP000092607"/>
    </source>
</evidence>
<keyword evidence="1" id="KW-1133">Transmembrane helix</keyword>
<gene>
    <name evidence="2" type="ORF">A9309_01175</name>
</gene>
<sequence length="61" mass="6784">MQAETARITMEAEKLRAETQRLAAETAKINAESLKLQKDAKWHPWLAIILASVAIVVALIK</sequence>
<dbReference type="AlphaFoldDB" id="A0A1B8Q844"/>
<organism evidence="2 3">
    <name type="scientific">Moraxella lacunata</name>
    <dbReference type="NCBI Taxonomy" id="477"/>
    <lineage>
        <taxon>Bacteria</taxon>
        <taxon>Pseudomonadati</taxon>
        <taxon>Pseudomonadota</taxon>
        <taxon>Gammaproteobacteria</taxon>
        <taxon>Moraxellales</taxon>
        <taxon>Moraxellaceae</taxon>
        <taxon>Moraxella</taxon>
    </lineage>
</organism>
<evidence type="ECO:0000256" key="1">
    <source>
        <dbReference type="SAM" id="Phobius"/>
    </source>
</evidence>
<keyword evidence="1" id="KW-0812">Transmembrane</keyword>
<proteinExistence type="predicted"/>
<name>A0A1B8Q844_MORLA</name>
<dbReference type="Proteomes" id="UP000092607">
    <property type="component" value="Unassembled WGS sequence"/>
</dbReference>
<evidence type="ECO:0000313" key="2">
    <source>
        <dbReference type="EMBL" id="OBX67279.1"/>
    </source>
</evidence>
<keyword evidence="1" id="KW-0472">Membrane</keyword>
<feature type="transmembrane region" description="Helical" evidence="1">
    <location>
        <begin position="42"/>
        <end position="60"/>
    </location>
</feature>
<protein>
    <submittedName>
        <fullName evidence="2">Uncharacterized protein</fullName>
    </submittedName>
</protein>
<reference evidence="2 3" key="1">
    <citation type="submission" date="2016-06" db="EMBL/GenBank/DDBJ databases">
        <title>Draft genome of Moraxella lacunata CCUG 57757A.</title>
        <authorList>
            <person name="Salva-Serra F."/>
            <person name="Engstrom-Jakobsson H."/>
            <person name="Thorell K."/>
            <person name="Gonzales-Siles L."/>
            <person name="Karlsson R."/>
            <person name="Boulund F."/>
            <person name="Engstrand L."/>
            <person name="Kristiansson E."/>
            <person name="Moore E."/>
        </authorList>
    </citation>
    <scope>NUCLEOTIDE SEQUENCE [LARGE SCALE GENOMIC DNA]</scope>
    <source>
        <strain evidence="2 3">CCUG 57757A</strain>
    </source>
</reference>
<accession>A0A1B8Q844</accession>
<comment type="caution">
    <text evidence="2">The sequence shown here is derived from an EMBL/GenBank/DDBJ whole genome shotgun (WGS) entry which is preliminary data.</text>
</comment>
<dbReference type="EMBL" id="LZMS01000002">
    <property type="protein sequence ID" value="OBX67279.1"/>
    <property type="molecule type" value="Genomic_DNA"/>
</dbReference>